<dbReference type="EC" id="2.2.1.1" evidence="8"/>
<evidence type="ECO:0000256" key="1">
    <source>
        <dbReference type="ARBA" id="ARBA00001964"/>
    </source>
</evidence>
<feature type="region of interest" description="Disordered" evidence="6">
    <location>
        <begin position="1"/>
        <end position="42"/>
    </location>
</feature>
<dbReference type="AlphaFoldDB" id="S6CSM5"/>
<keyword evidence="5" id="KW-0786">Thiamine pyrophosphate</keyword>
<evidence type="ECO:0000259" key="7">
    <source>
        <dbReference type="Pfam" id="PF00456"/>
    </source>
</evidence>
<dbReference type="GO" id="GO:0004802">
    <property type="term" value="F:transketolase activity"/>
    <property type="evidence" value="ECO:0007669"/>
    <property type="project" value="UniProtKB-EC"/>
</dbReference>
<dbReference type="SUPFAM" id="SSF52518">
    <property type="entry name" value="Thiamin diphosphate-binding fold (THDP-binding)"/>
    <property type="match status" value="1"/>
</dbReference>
<reference evidence="8 9" key="1">
    <citation type="journal article" date="2014" name="Environ. Microbiol.">
        <title>Halorhabdus tiamatea: proteogenomics and glycosidase activity measurements identify the first cultivated euryarchaeon from a deep-sea anoxic brine lake as potential polysaccharide degrader.</title>
        <authorList>
            <person name="Werner J."/>
            <person name="Ferrer M."/>
            <person name="Michel G."/>
            <person name="Mann A.J."/>
            <person name="Huang S."/>
            <person name="Juarez S."/>
            <person name="Ciordia S."/>
            <person name="Albar J.P."/>
            <person name="Alcaide M."/>
            <person name="La Cono V."/>
            <person name="Yakimov M.M."/>
            <person name="Antunes A."/>
            <person name="Taborda M."/>
            <person name="Da Costa M.S."/>
            <person name="Amann R.I."/>
            <person name="Gloeckner F.O."/>
            <person name="Golyshina O.V."/>
            <person name="Golyshin P.N."/>
            <person name="Teeling H."/>
        </authorList>
    </citation>
    <scope>NUCLEOTIDE SEQUENCE [LARGE SCALE GENOMIC DNA]</scope>
    <source>
        <strain evidence="9">SARL4B</strain>
    </source>
</reference>
<proteinExistence type="inferred from homology"/>
<organism evidence="8 9">
    <name type="scientific">Halorhabdus tiamatea SARL4B</name>
    <dbReference type="NCBI Taxonomy" id="1033806"/>
    <lineage>
        <taxon>Archaea</taxon>
        <taxon>Methanobacteriati</taxon>
        <taxon>Methanobacteriota</taxon>
        <taxon>Stenosarchaea group</taxon>
        <taxon>Halobacteria</taxon>
        <taxon>Halobacteriales</taxon>
        <taxon>Haloarculaceae</taxon>
        <taxon>Halorhabdus</taxon>
    </lineage>
</organism>
<dbReference type="KEGG" id="hti:HTIA_0719"/>
<dbReference type="InterPro" id="IPR029061">
    <property type="entry name" value="THDP-binding"/>
</dbReference>
<dbReference type="InterPro" id="IPR049557">
    <property type="entry name" value="Transketolase_CS"/>
</dbReference>
<keyword evidence="4" id="KW-0479">Metal-binding</keyword>
<dbReference type="Pfam" id="PF00456">
    <property type="entry name" value="Transketolase_N"/>
    <property type="match status" value="1"/>
</dbReference>
<dbReference type="CDD" id="cd02012">
    <property type="entry name" value="TPP_TK"/>
    <property type="match status" value="1"/>
</dbReference>
<dbReference type="HOGENOM" id="CLU_009227_4_1_2"/>
<evidence type="ECO:0000256" key="6">
    <source>
        <dbReference type="SAM" id="MobiDB-lite"/>
    </source>
</evidence>
<evidence type="ECO:0000256" key="3">
    <source>
        <dbReference type="ARBA" id="ARBA00022679"/>
    </source>
</evidence>
<dbReference type="EMBL" id="HF571520">
    <property type="protein sequence ID" value="CCQ32859.1"/>
    <property type="molecule type" value="Genomic_DNA"/>
</dbReference>
<dbReference type="GO" id="GO:0046872">
    <property type="term" value="F:metal ion binding"/>
    <property type="evidence" value="ECO:0007669"/>
    <property type="project" value="UniProtKB-KW"/>
</dbReference>
<comment type="cofactor">
    <cofactor evidence="1">
        <name>thiamine diphosphate</name>
        <dbReference type="ChEBI" id="CHEBI:58937"/>
    </cofactor>
</comment>
<dbReference type="Gene3D" id="3.40.50.970">
    <property type="match status" value="1"/>
</dbReference>
<protein>
    <submittedName>
        <fullName evidence="8">Transketolase, N-terminal thiamine diphosphate binding domain</fullName>
        <ecNumber evidence="8">2.2.1.1</ecNumber>
    </submittedName>
</protein>
<dbReference type="Proteomes" id="UP000015381">
    <property type="component" value="Chromosome I"/>
</dbReference>
<keyword evidence="3 8" id="KW-0808">Transferase</keyword>
<evidence type="ECO:0000313" key="9">
    <source>
        <dbReference type="Proteomes" id="UP000015381"/>
    </source>
</evidence>
<evidence type="ECO:0000256" key="4">
    <source>
        <dbReference type="ARBA" id="ARBA00022723"/>
    </source>
</evidence>
<feature type="domain" description="Transketolase N-terminal" evidence="7">
    <location>
        <begin position="76"/>
        <end position="339"/>
    </location>
</feature>
<evidence type="ECO:0000313" key="8">
    <source>
        <dbReference type="EMBL" id="CCQ32859.1"/>
    </source>
</evidence>
<dbReference type="GO" id="GO:0006082">
    <property type="term" value="P:organic acid metabolic process"/>
    <property type="evidence" value="ECO:0007669"/>
    <property type="project" value="UniProtKB-ARBA"/>
</dbReference>
<dbReference type="GO" id="GO:0044272">
    <property type="term" value="P:sulfur compound biosynthetic process"/>
    <property type="evidence" value="ECO:0007669"/>
    <property type="project" value="UniProtKB-ARBA"/>
</dbReference>
<dbReference type="PANTHER" id="PTHR47514:SF1">
    <property type="entry name" value="TRANSKETOLASE N-TERMINAL SECTION-RELATED"/>
    <property type="match status" value="1"/>
</dbReference>
<dbReference type="PANTHER" id="PTHR47514">
    <property type="entry name" value="TRANSKETOLASE N-TERMINAL SECTION-RELATED"/>
    <property type="match status" value="1"/>
</dbReference>
<dbReference type="PROSITE" id="PS00801">
    <property type="entry name" value="TRANSKETOLASE_1"/>
    <property type="match status" value="1"/>
</dbReference>
<dbReference type="InterPro" id="IPR005474">
    <property type="entry name" value="Transketolase_N"/>
</dbReference>
<evidence type="ECO:0000256" key="2">
    <source>
        <dbReference type="ARBA" id="ARBA00007131"/>
    </source>
</evidence>
<evidence type="ECO:0000256" key="5">
    <source>
        <dbReference type="ARBA" id="ARBA00023052"/>
    </source>
</evidence>
<comment type="similarity">
    <text evidence="2">Belongs to the transketolase family.</text>
</comment>
<accession>S6CSM5</accession>
<sequence>MNAPRSAVPNRENSTSSRGCEKPFGNGHDPSLSPVSMPNGKLFTAEMGNSQRVKSLPGISTSDGDLDERIEQYRQTATEVRRDIVEMVYAAQSGHPGGSLSAVEYLLWLYNEELNVDPENPDDPDRDRLVYSKGHACPVLYALLDRYDFVDVDPNEEFRRLGGALPGHSSPKVPGVEFPSGSLGQGLSYANGQSMGADFDDRDYDVYAILGDGETQEGNIWEAAMSAGEKGLDVVAIVDRNKKQNDLPVAETMEIDPLDEKFEAFGWDVWEVDGHDFESIAAAFEEINETDGPRLLIANTVKGHPIDFMEAQPNGYHAGALTDDEFETALEELGFDPATVEVTTK</sequence>
<name>S6CSM5_9EURY</name>
<keyword evidence="9" id="KW-1185">Reference proteome</keyword>
<gene>
    <name evidence="8" type="ORF">HTIA_0719</name>
</gene>
<dbReference type="PATRIC" id="fig|1033806.12.peg.712"/>